<evidence type="ECO:0000313" key="2">
    <source>
        <dbReference type="Proteomes" id="UP000325577"/>
    </source>
</evidence>
<dbReference type="Proteomes" id="UP000325577">
    <property type="component" value="Linkage Group LG19"/>
</dbReference>
<organism evidence="1 2">
    <name type="scientific">Nyssa sinensis</name>
    <dbReference type="NCBI Taxonomy" id="561372"/>
    <lineage>
        <taxon>Eukaryota</taxon>
        <taxon>Viridiplantae</taxon>
        <taxon>Streptophyta</taxon>
        <taxon>Embryophyta</taxon>
        <taxon>Tracheophyta</taxon>
        <taxon>Spermatophyta</taxon>
        <taxon>Magnoliopsida</taxon>
        <taxon>eudicotyledons</taxon>
        <taxon>Gunneridae</taxon>
        <taxon>Pentapetalae</taxon>
        <taxon>asterids</taxon>
        <taxon>Cornales</taxon>
        <taxon>Nyssaceae</taxon>
        <taxon>Nyssa</taxon>
    </lineage>
</organism>
<reference evidence="1 2" key="1">
    <citation type="submission" date="2019-09" db="EMBL/GenBank/DDBJ databases">
        <title>A chromosome-level genome assembly of the Chinese tupelo Nyssa sinensis.</title>
        <authorList>
            <person name="Yang X."/>
            <person name="Kang M."/>
            <person name="Yang Y."/>
            <person name="Xiong H."/>
            <person name="Wang M."/>
            <person name="Zhang Z."/>
            <person name="Wang Z."/>
            <person name="Wu H."/>
            <person name="Ma T."/>
            <person name="Liu J."/>
            <person name="Xi Z."/>
        </authorList>
    </citation>
    <scope>NUCLEOTIDE SEQUENCE [LARGE SCALE GENOMIC DNA]</scope>
    <source>
        <strain evidence="1">J267</strain>
        <tissue evidence="1">Leaf</tissue>
    </source>
</reference>
<protein>
    <submittedName>
        <fullName evidence="1">Uncharacterized protein</fullName>
    </submittedName>
</protein>
<accession>A0A5J5AQS8</accession>
<dbReference type="AlphaFoldDB" id="A0A5J5AQS8"/>
<dbReference type="OrthoDB" id="1743482at2759"/>
<keyword evidence="2" id="KW-1185">Reference proteome</keyword>
<evidence type="ECO:0000313" key="1">
    <source>
        <dbReference type="EMBL" id="KAA8532588.1"/>
    </source>
</evidence>
<name>A0A5J5AQS8_9ASTE</name>
<sequence length="76" mass="8707">MLEAELRESTCNLNFSSVENVVSDQQTTPTLKILTKRESNIVRVDHMAVALSKTYRSLIVDTIQSLLQHQQVRFCK</sequence>
<dbReference type="EMBL" id="CM018042">
    <property type="protein sequence ID" value="KAA8532588.1"/>
    <property type="molecule type" value="Genomic_DNA"/>
</dbReference>
<gene>
    <name evidence="1" type="ORF">F0562_032596</name>
</gene>
<proteinExistence type="predicted"/>